<dbReference type="RefSeq" id="WP_345403908.1">
    <property type="nucleotide sequence ID" value="NZ_BAABHG010000015.1"/>
</dbReference>
<dbReference type="Gene3D" id="3.20.20.70">
    <property type="entry name" value="Aldolase class I"/>
    <property type="match status" value="1"/>
</dbReference>
<dbReference type="InterPro" id="IPR058240">
    <property type="entry name" value="rSAM_sf"/>
</dbReference>
<dbReference type="SFLD" id="SFLDS00029">
    <property type="entry name" value="Radical_SAM"/>
    <property type="match status" value="1"/>
</dbReference>
<protein>
    <submittedName>
        <fullName evidence="6">Radical SAM/SPASM domain-containing protein</fullName>
    </submittedName>
</protein>
<dbReference type="InterPro" id="IPR013785">
    <property type="entry name" value="Aldolase_TIM"/>
</dbReference>
<comment type="caution">
    <text evidence="6">The sequence shown here is derived from an EMBL/GenBank/DDBJ whole genome shotgun (WGS) entry which is preliminary data.</text>
</comment>
<reference evidence="7" key="1">
    <citation type="journal article" date="2019" name="Int. J. Syst. Evol. Microbiol.">
        <title>The Global Catalogue of Microorganisms (GCM) 10K type strain sequencing project: providing services to taxonomists for standard genome sequencing and annotation.</title>
        <authorList>
            <consortium name="The Broad Institute Genomics Platform"/>
            <consortium name="The Broad Institute Genome Sequencing Center for Infectious Disease"/>
            <person name="Wu L."/>
            <person name="Ma J."/>
        </authorList>
    </citation>
    <scope>NUCLEOTIDE SEQUENCE [LARGE SCALE GENOMIC DNA]</scope>
    <source>
        <strain evidence="7">CGMCC 4.7643</strain>
    </source>
</reference>
<evidence type="ECO:0000256" key="2">
    <source>
        <dbReference type="ARBA" id="ARBA00022723"/>
    </source>
</evidence>
<evidence type="ECO:0000256" key="1">
    <source>
        <dbReference type="ARBA" id="ARBA00022691"/>
    </source>
</evidence>
<sequence length="376" mass="41386">MTDVAQPDLVRNSWMLNLIDEAKAGRLPTPTFASWLITRACNLKCYYCFASARKKDPDELTTGEAMRVIEDLADTGVFYLSYIGGEPLLRKDIYQLIDYSTDLGIYTGIHTNGMLVREDTVAKLKDVGCQILGVSIDSHDPIVHDRVRGVSGSLVGAKRAVLESVKAGIRCSIRIVVTEDSLPALPDLFNWARDTGVEELIIIPIFMVGRAAGTPDDRRADILGKELFWKGLDVLREVANPLGITVPEEKVACCVGIELNTPDKENHHAGHAFGFERSTGCRVGKFIMNIQPNGDIFSCPFVQHKIGSLRTQSVREIWAHPLLRAAREGDMGCHARSIIHTGRPDVVDPTYNRSTEDLLAELPAGAKPLSLTPIQN</sequence>
<organism evidence="6 7">
    <name type="scientific">Amycolatopsis samaneae</name>
    <dbReference type="NCBI Taxonomy" id="664691"/>
    <lineage>
        <taxon>Bacteria</taxon>
        <taxon>Bacillati</taxon>
        <taxon>Actinomycetota</taxon>
        <taxon>Actinomycetes</taxon>
        <taxon>Pseudonocardiales</taxon>
        <taxon>Pseudonocardiaceae</taxon>
        <taxon>Amycolatopsis</taxon>
    </lineage>
</organism>
<evidence type="ECO:0000259" key="5">
    <source>
        <dbReference type="PROSITE" id="PS51918"/>
    </source>
</evidence>
<dbReference type="PANTHER" id="PTHR11228">
    <property type="entry name" value="RADICAL SAM DOMAIN PROTEIN"/>
    <property type="match status" value="1"/>
</dbReference>
<dbReference type="CDD" id="cd01335">
    <property type="entry name" value="Radical_SAM"/>
    <property type="match status" value="1"/>
</dbReference>
<dbReference type="InterPro" id="IPR023885">
    <property type="entry name" value="4Fe4S-binding_SPASM_dom"/>
</dbReference>
<accession>A0ABW5GPB3</accession>
<keyword evidence="2" id="KW-0479">Metal-binding</keyword>
<dbReference type="InterPro" id="IPR007197">
    <property type="entry name" value="rSAM"/>
</dbReference>
<keyword evidence="3" id="KW-0408">Iron</keyword>
<gene>
    <name evidence="6" type="ORF">ACFSYJ_28980</name>
</gene>
<evidence type="ECO:0000313" key="7">
    <source>
        <dbReference type="Proteomes" id="UP001597419"/>
    </source>
</evidence>
<keyword evidence="7" id="KW-1185">Reference proteome</keyword>
<dbReference type="SFLD" id="SFLDG01386">
    <property type="entry name" value="main_SPASM_domain-containing"/>
    <property type="match status" value="1"/>
</dbReference>
<evidence type="ECO:0000256" key="3">
    <source>
        <dbReference type="ARBA" id="ARBA00023004"/>
    </source>
</evidence>
<dbReference type="SUPFAM" id="SSF102114">
    <property type="entry name" value="Radical SAM enzymes"/>
    <property type="match status" value="1"/>
</dbReference>
<dbReference type="Pfam" id="PF04055">
    <property type="entry name" value="Radical_SAM"/>
    <property type="match status" value="1"/>
</dbReference>
<evidence type="ECO:0000313" key="6">
    <source>
        <dbReference type="EMBL" id="MFD2462675.1"/>
    </source>
</evidence>
<keyword evidence="4" id="KW-0411">Iron-sulfur</keyword>
<dbReference type="EMBL" id="JBHUKU010000017">
    <property type="protein sequence ID" value="MFD2462675.1"/>
    <property type="molecule type" value="Genomic_DNA"/>
</dbReference>
<dbReference type="Proteomes" id="UP001597419">
    <property type="component" value="Unassembled WGS sequence"/>
</dbReference>
<keyword evidence="1" id="KW-0949">S-adenosyl-L-methionine</keyword>
<proteinExistence type="predicted"/>
<name>A0ABW5GPB3_9PSEU</name>
<feature type="domain" description="Radical SAM core" evidence="5">
    <location>
        <begin position="27"/>
        <end position="245"/>
    </location>
</feature>
<evidence type="ECO:0000256" key="4">
    <source>
        <dbReference type="ARBA" id="ARBA00023014"/>
    </source>
</evidence>
<dbReference type="SFLD" id="SFLDG01067">
    <property type="entry name" value="SPASM/twitch_domain_containing"/>
    <property type="match status" value="1"/>
</dbReference>
<dbReference type="PANTHER" id="PTHR11228:SF7">
    <property type="entry name" value="PQQA PEPTIDE CYCLASE"/>
    <property type="match status" value="1"/>
</dbReference>
<dbReference type="Pfam" id="PF13186">
    <property type="entry name" value="SPASM"/>
    <property type="match status" value="1"/>
</dbReference>
<dbReference type="InterPro" id="IPR050377">
    <property type="entry name" value="Radical_SAM_PqqE_MftC-like"/>
</dbReference>
<dbReference type="PROSITE" id="PS51918">
    <property type="entry name" value="RADICAL_SAM"/>
    <property type="match status" value="1"/>
</dbReference>